<evidence type="ECO:0000256" key="1">
    <source>
        <dbReference type="SAM" id="SignalP"/>
    </source>
</evidence>
<proteinExistence type="predicted"/>
<dbReference type="PROSITE" id="PS50206">
    <property type="entry name" value="RHODANESE_3"/>
    <property type="match status" value="1"/>
</dbReference>
<evidence type="ECO:0000313" key="4">
    <source>
        <dbReference type="Proteomes" id="UP001238163"/>
    </source>
</evidence>
<sequence length="135" mass="14229">MKATLCGLLVMTCLLSVALYAQEADQAQNKTEDISLADLKKAIADKAVVLLDCNGSQTYAKGHLPGAIDFEASVEKLATLLPADKGALIVAYCGSPRCLAYRGGVNAARKLGYTNIKHFSGGLSGWKEAGEPLEK</sequence>
<feature type="signal peptide" evidence="1">
    <location>
        <begin position="1"/>
        <end position="23"/>
    </location>
</feature>
<dbReference type="GO" id="GO:0004792">
    <property type="term" value="F:thiosulfate-cyanide sulfurtransferase activity"/>
    <property type="evidence" value="ECO:0007669"/>
    <property type="project" value="InterPro"/>
</dbReference>
<dbReference type="PROSITE" id="PS00380">
    <property type="entry name" value="RHODANESE_1"/>
    <property type="match status" value="1"/>
</dbReference>
<keyword evidence="4" id="KW-1185">Reference proteome</keyword>
<dbReference type="CDD" id="cd00158">
    <property type="entry name" value="RHOD"/>
    <property type="match status" value="1"/>
</dbReference>
<feature type="chain" id="PRO_5042056254" evidence="1">
    <location>
        <begin position="24"/>
        <end position="135"/>
    </location>
</feature>
<dbReference type="Gene3D" id="3.40.250.10">
    <property type="entry name" value="Rhodanese-like domain"/>
    <property type="match status" value="1"/>
</dbReference>
<feature type="domain" description="Rhodanese" evidence="2">
    <location>
        <begin position="44"/>
        <end position="135"/>
    </location>
</feature>
<comment type="caution">
    <text evidence="3">The sequence shown here is derived from an EMBL/GenBank/DDBJ whole genome shotgun (WGS) entry which is preliminary data.</text>
</comment>
<evidence type="ECO:0000259" key="2">
    <source>
        <dbReference type="PROSITE" id="PS50206"/>
    </source>
</evidence>
<dbReference type="RefSeq" id="WP_307264056.1">
    <property type="nucleotide sequence ID" value="NZ_JAUSVL010000001.1"/>
</dbReference>
<keyword evidence="1" id="KW-0732">Signal</keyword>
<dbReference type="EMBL" id="JAUSVL010000001">
    <property type="protein sequence ID" value="MDQ0291364.1"/>
    <property type="molecule type" value="Genomic_DNA"/>
</dbReference>
<organism evidence="3 4">
    <name type="scientific">Oligosphaera ethanolica</name>
    <dbReference type="NCBI Taxonomy" id="760260"/>
    <lineage>
        <taxon>Bacteria</taxon>
        <taxon>Pseudomonadati</taxon>
        <taxon>Lentisphaerota</taxon>
        <taxon>Oligosphaeria</taxon>
        <taxon>Oligosphaerales</taxon>
        <taxon>Oligosphaeraceae</taxon>
        <taxon>Oligosphaera</taxon>
    </lineage>
</organism>
<dbReference type="InterPro" id="IPR001763">
    <property type="entry name" value="Rhodanese-like_dom"/>
</dbReference>
<dbReference type="InterPro" id="IPR001307">
    <property type="entry name" value="Thiosulphate_STrfase_CS"/>
</dbReference>
<gene>
    <name evidence="3" type="ORF">J3R75_003471</name>
</gene>
<dbReference type="SUPFAM" id="SSF52821">
    <property type="entry name" value="Rhodanese/Cell cycle control phosphatase"/>
    <property type="match status" value="1"/>
</dbReference>
<evidence type="ECO:0000313" key="3">
    <source>
        <dbReference type="EMBL" id="MDQ0291364.1"/>
    </source>
</evidence>
<protein>
    <submittedName>
        <fullName evidence="3">Rhodanese-related sulfurtransferase</fullName>
    </submittedName>
</protein>
<dbReference type="Pfam" id="PF00581">
    <property type="entry name" value="Rhodanese"/>
    <property type="match status" value="1"/>
</dbReference>
<reference evidence="3" key="1">
    <citation type="submission" date="2023-07" db="EMBL/GenBank/DDBJ databases">
        <title>Genomic Encyclopedia of Type Strains, Phase IV (KMG-IV): sequencing the most valuable type-strain genomes for metagenomic binning, comparative biology and taxonomic classification.</title>
        <authorList>
            <person name="Goeker M."/>
        </authorList>
    </citation>
    <scope>NUCLEOTIDE SEQUENCE</scope>
    <source>
        <strain evidence="3">DSM 24202</strain>
    </source>
</reference>
<dbReference type="AlphaFoldDB" id="A0AAE3VJN9"/>
<dbReference type="SMART" id="SM00450">
    <property type="entry name" value="RHOD"/>
    <property type="match status" value="1"/>
</dbReference>
<dbReference type="InterPro" id="IPR036873">
    <property type="entry name" value="Rhodanese-like_dom_sf"/>
</dbReference>
<accession>A0AAE3VJN9</accession>
<dbReference type="Proteomes" id="UP001238163">
    <property type="component" value="Unassembled WGS sequence"/>
</dbReference>
<name>A0AAE3VJN9_9BACT</name>